<keyword evidence="4" id="KW-0902">Two-component regulatory system</keyword>
<dbReference type="InterPro" id="IPR020449">
    <property type="entry name" value="Tscrpt_reg_AraC-type_HTH"/>
</dbReference>
<evidence type="ECO:0000256" key="6">
    <source>
        <dbReference type="ARBA" id="ARBA00023125"/>
    </source>
</evidence>
<evidence type="ECO:0000256" key="5">
    <source>
        <dbReference type="ARBA" id="ARBA00023015"/>
    </source>
</evidence>
<dbReference type="Gene3D" id="1.10.10.60">
    <property type="entry name" value="Homeodomain-like"/>
    <property type="match status" value="2"/>
</dbReference>
<feature type="modified residue" description="4-aspartylphosphate" evidence="8">
    <location>
        <position position="55"/>
    </location>
</feature>
<dbReference type="PANTHER" id="PTHR42713:SF3">
    <property type="entry name" value="TRANSCRIPTIONAL REGULATORY PROTEIN HPTR"/>
    <property type="match status" value="1"/>
</dbReference>
<dbReference type="Pfam" id="PF00072">
    <property type="entry name" value="Response_reg"/>
    <property type="match status" value="1"/>
</dbReference>
<evidence type="ECO:0000313" key="12">
    <source>
        <dbReference type="Proteomes" id="UP001597262"/>
    </source>
</evidence>
<feature type="domain" description="HTH araC/xylS-type" evidence="9">
    <location>
        <begin position="421"/>
        <end position="519"/>
    </location>
</feature>
<dbReference type="SUPFAM" id="SSF46689">
    <property type="entry name" value="Homeodomain-like"/>
    <property type="match status" value="2"/>
</dbReference>
<dbReference type="PROSITE" id="PS50110">
    <property type="entry name" value="RESPONSE_REGULATORY"/>
    <property type="match status" value="1"/>
</dbReference>
<dbReference type="InterPro" id="IPR001789">
    <property type="entry name" value="Sig_transdc_resp-reg_receiver"/>
</dbReference>
<dbReference type="Pfam" id="PF12833">
    <property type="entry name" value="HTH_18"/>
    <property type="match status" value="1"/>
</dbReference>
<evidence type="ECO:0000313" key="11">
    <source>
        <dbReference type="EMBL" id="MFD1175332.1"/>
    </source>
</evidence>
<dbReference type="InterPro" id="IPR011006">
    <property type="entry name" value="CheY-like_superfamily"/>
</dbReference>
<dbReference type="CDD" id="cd17536">
    <property type="entry name" value="REC_YesN-like"/>
    <property type="match status" value="1"/>
</dbReference>
<keyword evidence="7" id="KW-0804">Transcription</keyword>
<comment type="caution">
    <text evidence="11">The sequence shown here is derived from an EMBL/GenBank/DDBJ whole genome shotgun (WGS) entry which is preliminary data.</text>
</comment>
<name>A0ABW3RSY2_9BACL</name>
<dbReference type="InterPro" id="IPR018062">
    <property type="entry name" value="HTH_AraC-typ_CS"/>
</dbReference>
<keyword evidence="3 8" id="KW-0597">Phosphoprotein</keyword>
<evidence type="ECO:0000259" key="9">
    <source>
        <dbReference type="PROSITE" id="PS01124"/>
    </source>
</evidence>
<keyword evidence="6" id="KW-0238">DNA-binding</keyword>
<gene>
    <name evidence="11" type="ORF">ACFQ3W_03330</name>
</gene>
<dbReference type="RefSeq" id="WP_379316592.1">
    <property type="nucleotide sequence ID" value="NZ_JBHTLM010000002.1"/>
</dbReference>
<evidence type="ECO:0000256" key="4">
    <source>
        <dbReference type="ARBA" id="ARBA00023012"/>
    </source>
</evidence>
<dbReference type="Gene3D" id="3.40.50.2300">
    <property type="match status" value="1"/>
</dbReference>
<evidence type="ECO:0000256" key="2">
    <source>
        <dbReference type="ARBA" id="ARBA00022490"/>
    </source>
</evidence>
<keyword evidence="2" id="KW-0963">Cytoplasm</keyword>
<evidence type="ECO:0000256" key="1">
    <source>
        <dbReference type="ARBA" id="ARBA00004496"/>
    </source>
</evidence>
<sequence>MIKLLIVDDEKNIRFGLKTMIEREFPDQYELFTAAQGAEALNLYRAQGADIIITDIRMPVMDGIALIENVSTEPPPPLQSGQPLIIILSGYEDFQYAQAAIRYQAVDYLLKPIRRDELFAALRKCLDNLAKQSQMAEQLAVTESYRRQVQSARLQEFLLQQDFTEEEIRRWSAEIDFNQYVLPFSVAVLNYKYEDGSRMKKEEFMSLAQHMFESVDGVLSASLLDREGRVVLVGGPQRKFAEMSLLAAERELDGMLIGVSEEGRRLEDLVEGYRQACESLKYNFIYPKTRLICYQEMHMKRLSYPIPKEKIRKLGNILGTNREKEIGPLLQEIFRIEQLPEIDISYLKAVSQHINEQVLDEVFRVYGEASVEVLKLSHKVGDMSNFRHFHDYFRSLEQLLMDLNEYIQEIRSAHSEHGDMKEAIAYIENHYHRPLNMAMVSNHVSLNYSYFSEAFKAYTGESFVTYLKKVRIRKAKELIGKGTLKLSEISAAVGFENTRHFSRVFKELEGVSPQEYRDKLFAGSRRSAGSDN</sequence>
<dbReference type="SMART" id="SM00448">
    <property type="entry name" value="REC"/>
    <property type="match status" value="1"/>
</dbReference>
<organism evidence="11 12">
    <name type="scientific">Paenibacillus puldeungensis</name>
    <dbReference type="NCBI Taxonomy" id="696536"/>
    <lineage>
        <taxon>Bacteria</taxon>
        <taxon>Bacillati</taxon>
        <taxon>Bacillota</taxon>
        <taxon>Bacilli</taxon>
        <taxon>Bacillales</taxon>
        <taxon>Paenibacillaceae</taxon>
        <taxon>Paenibacillus</taxon>
    </lineage>
</organism>
<dbReference type="PROSITE" id="PS01124">
    <property type="entry name" value="HTH_ARAC_FAMILY_2"/>
    <property type="match status" value="1"/>
</dbReference>
<evidence type="ECO:0000259" key="10">
    <source>
        <dbReference type="PROSITE" id="PS50110"/>
    </source>
</evidence>
<comment type="subcellular location">
    <subcellularLocation>
        <location evidence="1">Cytoplasm</location>
    </subcellularLocation>
</comment>
<dbReference type="InterPro" id="IPR018060">
    <property type="entry name" value="HTH_AraC"/>
</dbReference>
<dbReference type="PROSITE" id="PS00041">
    <property type="entry name" value="HTH_ARAC_FAMILY_1"/>
    <property type="match status" value="1"/>
</dbReference>
<dbReference type="Proteomes" id="UP001597262">
    <property type="component" value="Unassembled WGS sequence"/>
</dbReference>
<evidence type="ECO:0000256" key="7">
    <source>
        <dbReference type="ARBA" id="ARBA00023163"/>
    </source>
</evidence>
<dbReference type="EMBL" id="JBHTLM010000002">
    <property type="protein sequence ID" value="MFD1175332.1"/>
    <property type="molecule type" value="Genomic_DNA"/>
</dbReference>
<dbReference type="PANTHER" id="PTHR42713">
    <property type="entry name" value="HISTIDINE KINASE-RELATED"/>
    <property type="match status" value="1"/>
</dbReference>
<evidence type="ECO:0000256" key="3">
    <source>
        <dbReference type="ARBA" id="ARBA00022553"/>
    </source>
</evidence>
<dbReference type="InterPro" id="IPR009057">
    <property type="entry name" value="Homeodomain-like_sf"/>
</dbReference>
<feature type="domain" description="Response regulatory" evidence="10">
    <location>
        <begin position="3"/>
        <end position="126"/>
    </location>
</feature>
<protein>
    <submittedName>
        <fullName evidence="11">Response regulator</fullName>
    </submittedName>
</protein>
<dbReference type="SMART" id="SM00342">
    <property type="entry name" value="HTH_ARAC"/>
    <property type="match status" value="1"/>
</dbReference>
<keyword evidence="5" id="KW-0805">Transcription regulation</keyword>
<dbReference type="InterPro" id="IPR051552">
    <property type="entry name" value="HptR"/>
</dbReference>
<reference evidence="12" key="1">
    <citation type="journal article" date="2019" name="Int. J. Syst. Evol. Microbiol.">
        <title>The Global Catalogue of Microorganisms (GCM) 10K type strain sequencing project: providing services to taxonomists for standard genome sequencing and annotation.</title>
        <authorList>
            <consortium name="The Broad Institute Genomics Platform"/>
            <consortium name="The Broad Institute Genome Sequencing Center for Infectious Disease"/>
            <person name="Wu L."/>
            <person name="Ma J."/>
        </authorList>
    </citation>
    <scope>NUCLEOTIDE SEQUENCE [LARGE SCALE GENOMIC DNA]</scope>
    <source>
        <strain evidence="12">CCUG 59189</strain>
    </source>
</reference>
<dbReference type="SUPFAM" id="SSF52172">
    <property type="entry name" value="CheY-like"/>
    <property type="match status" value="1"/>
</dbReference>
<dbReference type="PRINTS" id="PR00032">
    <property type="entry name" value="HTHARAC"/>
</dbReference>
<proteinExistence type="predicted"/>
<accession>A0ABW3RSY2</accession>
<keyword evidence="12" id="KW-1185">Reference proteome</keyword>
<evidence type="ECO:0000256" key="8">
    <source>
        <dbReference type="PROSITE-ProRule" id="PRU00169"/>
    </source>
</evidence>